<keyword evidence="4 6" id="KW-0975">Bacterial flagellum</keyword>
<keyword evidence="9" id="KW-1185">Reference proteome</keyword>
<comment type="subunit">
    <text evidence="6">The basal body constitutes a major portion of the flagellar organelle and consists of a number of rings mounted on a central rod.</text>
</comment>
<keyword evidence="8" id="KW-0282">Flagellum</keyword>
<dbReference type="NCBIfam" id="TIGR01396">
    <property type="entry name" value="FlgB"/>
    <property type="match status" value="1"/>
</dbReference>
<dbReference type="GO" id="GO:0071973">
    <property type="term" value="P:bacterial-type flagellum-dependent cell motility"/>
    <property type="evidence" value="ECO:0007669"/>
    <property type="project" value="InterPro"/>
</dbReference>
<proteinExistence type="inferred from homology"/>
<comment type="function">
    <text evidence="5 6">Structural component of flagellum, the bacterial motility apparatus. Part of the rod structure of flagellar basal body.</text>
</comment>
<reference evidence="8 9" key="1">
    <citation type="submission" date="2019-08" db="EMBL/GenBank/DDBJ databases">
        <title>Complete genome sequence of Terriglobus albidus strain ORNL.</title>
        <authorList>
            <person name="Podar M."/>
        </authorList>
    </citation>
    <scope>NUCLEOTIDE SEQUENCE [LARGE SCALE GENOMIC DNA]</scope>
    <source>
        <strain evidence="8 9">ORNL</strain>
    </source>
</reference>
<keyword evidence="8" id="KW-0966">Cell projection</keyword>
<name>A0A5B9EB11_9BACT</name>
<evidence type="ECO:0000256" key="5">
    <source>
        <dbReference type="ARBA" id="ARBA00024934"/>
    </source>
</evidence>
<dbReference type="InterPro" id="IPR006300">
    <property type="entry name" value="FlgB"/>
</dbReference>
<dbReference type="KEGG" id="talb:FTW19_15945"/>
<gene>
    <name evidence="8" type="primary">flgB</name>
    <name evidence="8" type="ORF">FTW19_15945</name>
</gene>
<comment type="similarity">
    <text evidence="2 6">Belongs to the flagella basal body rod proteins family.</text>
</comment>
<sequence>MMQTSAISDALTRYLDLASSQMKLTASNMANADTPGYRTQGFSFEDEMRHAMEGTASGTFTPGTQDVDGLVARPDGNNVSLEREGMQLAKSQLAFRTGVELLKREYSRVMDAIKADGKA</sequence>
<evidence type="ECO:0000256" key="4">
    <source>
        <dbReference type="ARBA" id="ARBA00023143"/>
    </source>
</evidence>
<organism evidence="8 9">
    <name type="scientific">Terriglobus albidus</name>
    <dbReference type="NCBI Taxonomy" id="1592106"/>
    <lineage>
        <taxon>Bacteria</taxon>
        <taxon>Pseudomonadati</taxon>
        <taxon>Acidobacteriota</taxon>
        <taxon>Terriglobia</taxon>
        <taxon>Terriglobales</taxon>
        <taxon>Acidobacteriaceae</taxon>
        <taxon>Terriglobus</taxon>
    </lineage>
</organism>
<dbReference type="PIRSF" id="PIRSF002889">
    <property type="entry name" value="Rod_FlgB"/>
    <property type="match status" value="1"/>
</dbReference>
<dbReference type="AlphaFoldDB" id="A0A5B9EB11"/>
<dbReference type="EMBL" id="CP042806">
    <property type="protein sequence ID" value="QEE29353.1"/>
    <property type="molecule type" value="Genomic_DNA"/>
</dbReference>
<evidence type="ECO:0000256" key="1">
    <source>
        <dbReference type="ARBA" id="ARBA00004117"/>
    </source>
</evidence>
<evidence type="ECO:0000313" key="8">
    <source>
        <dbReference type="EMBL" id="QEE29353.1"/>
    </source>
</evidence>
<keyword evidence="8" id="KW-0969">Cilium</keyword>
<evidence type="ECO:0000256" key="2">
    <source>
        <dbReference type="ARBA" id="ARBA00009677"/>
    </source>
</evidence>
<dbReference type="InterPro" id="IPR001444">
    <property type="entry name" value="Flag_bb_rod_N"/>
</dbReference>
<evidence type="ECO:0000313" key="9">
    <source>
        <dbReference type="Proteomes" id="UP000321820"/>
    </source>
</evidence>
<dbReference type="GO" id="GO:0030694">
    <property type="term" value="C:bacterial-type flagellum basal body, rod"/>
    <property type="evidence" value="ECO:0007669"/>
    <property type="project" value="InterPro"/>
</dbReference>
<protein>
    <recommendedName>
        <fullName evidence="3 6">Flagellar basal body rod protein FlgB</fullName>
    </recommendedName>
</protein>
<dbReference type="InterPro" id="IPR019776">
    <property type="entry name" value="Flagellar_basal_body_rod_CS"/>
</dbReference>
<feature type="domain" description="Flagellar basal body rod protein N-terminal" evidence="7">
    <location>
        <begin position="18"/>
        <end position="38"/>
    </location>
</feature>
<dbReference type="Pfam" id="PF00460">
    <property type="entry name" value="Flg_bb_rod"/>
    <property type="match status" value="1"/>
</dbReference>
<dbReference type="PROSITE" id="PS00588">
    <property type="entry name" value="FLAGELLA_BB_ROD"/>
    <property type="match status" value="1"/>
</dbReference>
<dbReference type="OrthoDB" id="9792068at2"/>
<evidence type="ECO:0000256" key="6">
    <source>
        <dbReference type="PIRNR" id="PIRNR002889"/>
    </source>
</evidence>
<evidence type="ECO:0000256" key="3">
    <source>
        <dbReference type="ARBA" id="ARBA00014376"/>
    </source>
</evidence>
<evidence type="ECO:0000259" key="7">
    <source>
        <dbReference type="Pfam" id="PF00460"/>
    </source>
</evidence>
<comment type="subcellular location">
    <subcellularLocation>
        <location evidence="1 6">Bacterial flagellum basal body</location>
    </subcellularLocation>
</comment>
<accession>A0A5B9EB11</accession>
<dbReference type="Proteomes" id="UP000321820">
    <property type="component" value="Chromosome"/>
</dbReference>